<name>A0AC61RBA7_9BACT</name>
<keyword evidence="2" id="KW-1185">Reference proteome</keyword>
<sequence length="231" mass="25958">MAGSDAPEVKEFDRDIESVVFIPKGQWITGVNISYTQSNQNDYQFLIFQGISGDTYSFKVSPMLMYAIAPDLALGGRFSYARQLTKLEKADIVLDSETEYNVDHLYRLSHNYYGTVMMRNYFSIGNSKRFGFFSELQLQMGGGQSKITTGVGKDLTGTYERNLSFDVGLAPGICVFLSNYSALEVNVGVLGFSYVHTKAIRDQIYVSHRKAKSANFRINLFSISFGMAFYL</sequence>
<organism evidence="1 2">
    <name type="scientific">Lepagella muris</name>
    <dbReference type="NCBI Taxonomy" id="3032870"/>
    <lineage>
        <taxon>Bacteria</taxon>
        <taxon>Pseudomonadati</taxon>
        <taxon>Bacteroidota</taxon>
        <taxon>Bacteroidia</taxon>
        <taxon>Bacteroidales</taxon>
        <taxon>Muribaculaceae</taxon>
        <taxon>Lepagella</taxon>
    </lineage>
</organism>
<proteinExistence type="predicted"/>
<reference evidence="1" key="1">
    <citation type="submission" date="2019-04" db="EMBL/GenBank/DDBJ databases">
        <title>Microbes associate with the intestines of laboratory mice.</title>
        <authorList>
            <person name="Navarre W."/>
            <person name="Wong E."/>
            <person name="Huang K."/>
            <person name="Tropini C."/>
            <person name="Ng K."/>
            <person name="Yu B."/>
        </authorList>
    </citation>
    <scope>NUCLEOTIDE SEQUENCE</scope>
    <source>
        <strain evidence="1">NM04_E33</strain>
    </source>
</reference>
<comment type="caution">
    <text evidence="1">The sequence shown here is derived from an EMBL/GenBank/DDBJ whole genome shotgun (WGS) entry which is preliminary data.</text>
</comment>
<evidence type="ECO:0000313" key="1">
    <source>
        <dbReference type="EMBL" id="TGY76206.1"/>
    </source>
</evidence>
<accession>A0AC61RBA7</accession>
<gene>
    <name evidence="1" type="ORF">E5331_18540</name>
</gene>
<protein>
    <submittedName>
        <fullName evidence="1">Uncharacterized protein</fullName>
    </submittedName>
</protein>
<dbReference type="EMBL" id="SRYB01000043">
    <property type="protein sequence ID" value="TGY76206.1"/>
    <property type="molecule type" value="Genomic_DNA"/>
</dbReference>
<evidence type="ECO:0000313" key="2">
    <source>
        <dbReference type="Proteomes" id="UP000306319"/>
    </source>
</evidence>
<dbReference type="Proteomes" id="UP000306319">
    <property type="component" value="Unassembled WGS sequence"/>
</dbReference>